<dbReference type="RefSeq" id="XP_052941740.1">
    <property type="nucleotide sequence ID" value="XM_053091626.1"/>
</dbReference>
<proteinExistence type="predicted"/>
<accession>A0AA38LQS8</accession>
<comment type="caution">
    <text evidence="2">The sequence shown here is derived from an EMBL/GenBank/DDBJ whole genome shotgun (WGS) entry which is preliminary data.</text>
</comment>
<dbReference type="GeneID" id="77730831"/>
<dbReference type="EMBL" id="JAKWFO010000016">
    <property type="protein sequence ID" value="KAI9631963.1"/>
    <property type="molecule type" value="Genomic_DNA"/>
</dbReference>
<feature type="region of interest" description="Disordered" evidence="1">
    <location>
        <begin position="168"/>
        <end position="188"/>
    </location>
</feature>
<sequence>MSRRTLASLSSGLLPGSNKSSMSLIANPISVKPVVGIPARSASTSSSTAPPKRPSPYRLIPAHTFLAQFAPLHVAGWRLDLLPTSPAAPQTAEAGMVDLQDRRLVRLYEFESGKQGWKECMRFMHRLGEVHHPKILVMPAQDYIPTTITPTSPQSGYILEVSTHTHTPLPAPPANIGQAGSKEKMRPGVTSKDVRLAEAAEEIWRDNSGGGAV</sequence>
<dbReference type="Proteomes" id="UP001164286">
    <property type="component" value="Unassembled WGS sequence"/>
</dbReference>
<reference evidence="2" key="1">
    <citation type="journal article" date="2022" name="G3 (Bethesda)">
        <title>High quality genome of the basidiomycete yeast Dioszegia hungarica PDD-24b-2 isolated from cloud water.</title>
        <authorList>
            <person name="Jarrige D."/>
            <person name="Haridas S."/>
            <person name="Bleykasten-Grosshans C."/>
            <person name="Joly M."/>
            <person name="Nadalig T."/>
            <person name="Sancelme M."/>
            <person name="Vuilleumier S."/>
            <person name="Grigoriev I.V."/>
            <person name="Amato P."/>
            <person name="Bringel F."/>
        </authorList>
    </citation>
    <scope>NUCLEOTIDE SEQUENCE</scope>
    <source>
        <strain evidence="2">PDD-24b-2</strain>
    </source>
</reference>
<evidence type="ECO:0000313" key="3">
    <source>
        <dbReference type="Proteomes" id="UP001164286"/>
    </source>
</evidence>
<evidence type="ECO:0000256" key="1">
    <source>
        <dbReference type="SAM" id="MobiDB-lite"/>
    </source>
</evidence>
<keyword evidence="3" id="KW-1185">Reference proteome</keyword>
<organism evidence="2 3">
    <name type="scientific">Dioszegia hungarica</name>
    <dbReference type="NCBI Taxonomy" id="4972"/>
    <lineage>
        <taxon>Eukaryota</taxon>
        <taxon>Fungi</taxon>
        <taxon>Dikarya</taxon>
        <taxon>Basidiomycota</taxon>
        <taxon>Agaricomycotina</taxon>
        <taxon>Tremellomycetes</taxon>
        <taxon>Tremellales</taxon>
        <taxon>Bulleribasidiaceae</taxon>
        <taxon>Dioszegia</taxon>
    </lineage>
</organism>
<name>A0AA38LQS8_9TREE</name>
<protein>
    <submittedName>
        <fullName evidence="2">Uncharacterized protein</fullName>
    </submittedName>
</protein>
<evidence type="ECO:0000313" key="2">
    <source>
        <dbReference type="EMBL" id="KAI9631963.1"/>
    </source>
</evidence>
<dbReference type="AlphaFoldDB" id="A0AA38LQS8"/>
<gene>
    <name evidence="2" type="ORF">MKK02DRAFT_41601</name>
</gene>